<dbReference type="PANTHER" id="PTHR30582:SF24">
    <property type="entry name" value="L,D-TRANSPEPTIDASE ERFK_SRFK-RELATED"/>
    <property type="match status" value="1"/>
</dbReference>
<feature type="signal peptide" evidence="11">
    <location>
        <begin position="1"/>
        <end position="22"/>
    </location>
</feature>
<gene>
    <name evidence="13" type="ORF">CEK71_08770</name>
</gene>
<evidence type="ECO:0000256" key="9">
    <source>
        <dbReference type="PROSITE-ProRule" id="PRU01373"/>
    </source>
</evidence>
<evidence type="ECO:0000313" key="13">
    <source>
        <dbReference type="EMBL" id="ASF46168.1"/>
    </source>
</evidence>
<evidence type="ECO:0000256" key="11">
    <source>
        <dbReference type="SAM" id="SignalP"/>
    </source>
</evidence>
<dbReference type="InterPro" id="IPR005490">
    <property type="entry name" value="LD_TPept_cat_dom"/>
</dbReference>
<feature type="region of interest" description="Disordered" evidence="10">
    <location>
        <begin position="416"/>
        <end position="436"/>
    </location>
</feature>
<keyword evidence="8 9" id="KW-0961">Cell wall biogenesis/degradation</keyword>
<evidence type="ECO:0000256" key="2">
    <source>
        <dbReference type="ARBA" id="ARBA00005992"/>
    </source>
</evidence>
<dbReference type="RefSeq" id="WP_088619042.1">
    <property type="nucleotide sequence ID" value="NZ_CP022129.1"/>
</dbReference>
<keyword evidence="7 9" id="KW-0573">Peptidoglycan synthesis</keyword>
<keyword evidence="6 9" id="KW-0133">Cell shape</keyword>
<protein>
    <recommendedName>
        <fullName evidence="12">L,D-TPase catalytic domain-containing protein</fullName>
    </recommendedName>
</protein>
<keyword evidence="5" id="KW-0378">Hydrolase</keyword>
<dbReference type="GO" id="GO:0018104">
    <property type="term" value="P:peptidoglycan-protein cross-linking"/>
    <property type="evidence" value="ECO:0007669"/>
    <property type="project" value="TreeGrafter"/>
</dbReference>
<sequence>MKICTLFASTLLLSVAVGNTYATTYNMPPTPGDRVITQYPDGMPLTRAEQDETLLDVARQFLLGQMEIVRLNQDVDRWRVKKGEIVRVSNRRILPDTPHEGITLNISEYRMYYYPPNQPGVVMSFAHGIGRQDWKTPLGKTSIARKVKDPVWHPPESIRREHAANGDPLPEIVPAGPHNPLGAFALYLNLPGEYRIHGTDIDKIYGIGMQITHGCVRMYPEDIAELYKTVDVGTPVYMVKQPIKVGWLDNVLYIEAHPDLEGEEMTQDQRYAVALQLIQKANNNEIPDFDQTILNEALTKLDGDPVALYERLPPLEEATPAVPPTAAPILPVKPVKAAFSAPAKPLPVKAKPDLAKPVLAKADKKVLKKAAGKPIDALPVAAKSVKGKTVTAKASSSKAPAKAVAAAPKAKAATKVAAIKPAPARKGSPGGYHHGS</sequence>
<dbReference type="Pfam" id="PF03734">
    <property type="entry name" value="YkuD"/>
    <property type="match status" value="1"/>
</dbReference>
<evidence type="ECO:0000256" key="6">
    <source>
        <dbReference type="ARBA" id="ARBA00022960"/>
    </source>
</evidence>
<keyword evidence="4" id="KW-0808">Transferase</keyword>
<dbReference type="PROSITE" id="PS52029">
    <property type="entry name" value="LD_TPASE"/>
    <property type="match status" value="1"/>
</dbReference>
<dbReference type="InterPro" id="IPR038063">
    <property type="entry name" value="Transpep_catalytic_dom"/>
</dbReference>
<evidence type="ECO:0000256" key="10">
    <source>
        <dbReference type="SAM" id="MobiDB-lite"/>
    </source>
</evidence>
<dbReference type="SUPFAM" id="SSF141523">
    <property type="entry name" value="L,D-transpeptidase catalytic domain-like"/>
    <property type="match status" value="1"/>
</dbReference>
<organism evidence="13 14">
    <name type="scientific">Methylovulum psychrotolerans</name>
    <dbReference type="NCBI Taxonomy" id="1704499"/>
    <lineage>
        <taxon>Bacteria</taxon>
        <taxon>Pseudomonadati</taxon>
        <taxon>Pseudomonadota</taxon>
        <taxon>Gammaproteobacteria</taxon>
        <taxon>Methylococcales</taxon>
        <taxon>Methylococcaceae</taxon>
        <taxon>Methylovulum</taxon>
    </lineage>
</organism>
<keyword evidence="14" id="KW-1185">Reference proteome</keyword>
<evidence type="ECO:0000256" key="4">
    <source>
        <dbReference type="ARBA" id="ARBA00022679"/>
    </source>
</evidence>
<dbReference type="GO" id="GO:0071972">
    <property type="term" value="F:peptidoglycan L,D-transpeptidase activity"/>
    <property type="evidence" value="ECO:0007669"/>
    <property type="project" value="TreeGrafter"/>
</dbReference>
<proteinExistence type="inferred from homology"/>
<dbReference type="InterPro" id="IPR050979">
    <property type="entry name" value="LD-transpeptidase"/>
</dbReference>
<dbReference type="CDD" id="cd16913">
    <property type="entry name" value="YkuD_like"/>
    <property type="match status" value="1"/>
</dbReference>
<feature type="active site" description="Proton donor/acceptor" evidence="9">
    <location>
        <position position="197"/>
    </location>
</feature>
<dbReference type="EMBL" id="CP022129">
    <property type="protein sequence ID" value="ASF46168.1"/>
    <property type="molecule type" value="Genomic_DNA"/>
</dbReference>
<comment type="similarity">
    <text evidence="2">Belongs to the YkuD family.</text>
</comment>
<accession>A0A1Z4BY09</accession>
<dbReference type="UniPathway" id="UPA00219"/>
<dbReference type="KEGG" id="mpsy:CEK71_08770"/>
<dbReference type="Gene3D" id="2.40.440.10">
    <property type="entry name" value="L,D-transpeptidase catalytic domain-like"/>
    <property type="match status" value="1"/>
</dbReference>
<comment type="pathway">
    <text evidence="1 9">Cell wall biogenesis; peptidoglycan biosynthesis.</text>
</comment>
<dbReference type="AlphaFoldDB" id="A0A1Z4BY09"/>
<feature type="chain" id="PRO_5012938680" description="L,D-TPase catalytic domain-containing protein" evidence="11">
    <location>
        <begin position="23"/>
        <end position="436"/>
    </location>
</feature>
<evidence type="ECO:0000256" key="5">
    <source>
        <dbReference type="ARBA" id="ARBA00022801"/>
    </source>
</evidence>
<dbReference type="GO" id="GO:0008360">
    <property type="term" value="P:regulation of cell shape"/>
    <property type="evidence" value="ECO:0007669"/>
    <property type="project" value="UniProtKB-UniRule"/>
</dbReference>
<dbReference type="OrthoDB" id="9787225at2"/>
<dbReference type="PANTHER" id="PTHR30582">
    <property type="entry name" value="L,D-TRANSPEPTIDASE"/>
    <property type="match status" value="1"/>
</dbReference>
<dbReference type="GO" id="GO:0071555">
    <property type="term" value="P:cell wall organization"/>
    <property type="evidence" value="ECO:0007669"/>
    <property type="project" value="UniProtKB-UniRule"/>
</dbReference>
<evidence type="ECO:0000259" key="12">
    <source>
        <dbReference type="PROSITE" id="PS52029"/>
    </source>
</evidence>
<feature type="domain" description="L,D-TPase catalytic" evidence="12">
    <location>
        <begin position="100"/>
        <end position="239"/>
    </location>
</feature>
<evidence type="ECO:0000256" key="3">
    <source>
        <dbReference type="ARBA" id="ARBA00022676"/>
    </source>
</evidence>
<feature type="active site" description="Nucleophile" evidence="9">
    <location>
        <position position="215"/>
    </location>
</feature>
<keyword evidence="3" id="KW-0328">Glycosyltransferase</keyword>
<evidence type="ECO:0000256" key="7">
    <source>
        <dbReference type="ARBA" id="ARBA00022984"/>
    </source>
</evidence>
<evidence type="ECO:0000256" key="1">
    <source>
        <dbReference type="ARBA" id="ARBA00004752"/>
    </source>
</evidence>
<dbReference type="Proteomes" id="UP000197019">
    <property type="component" value="Chromosome"/>
</dbReference>
<keyword evidence="11" id="KW-0732">Signal</keyword>
<evidence type="ECO:0000313" key="14">
    <source>
        <dbReference type="Proteomes" id="UP000197019"/>
    </source>
</evidence>
<dbReference type="GO" id="GO:0005576">
    <property type="term" value="C:extracellular region"/>
    <property type="evidence" value="ECO:0007669"/>
    <property type="project" value="TreeGrafter"/>
</dbReference>
<evidence type="ECO:0000256" key="8">
    <source>
        <dbReference type="ARBA" id="ARBA00023316"/>
    </source>
</evidence>
<name>A0A1Z4BY09_9GAMM</name>
<reference evidence="13 14" key="1">
    <citation type="submission" date="2017-06" db="EMBL/GenBank/DDBJ databases">
        <title>Genome Sequencing of the methanotroph Methylovulum psychrotolerants str. HV10-M2 isolated from a high-altitude environment.</title>
        <authorList>
            <person name="Mateos-Rivera A."/>
        </authorList>
    </citation>
    <scope>NUCLEOTIDE SEQUENCE [LARGE SCALE GENOMIC DNA]</scope>
    <source>
        <strain evidence="13 14">HV10_M2</strain>
    </source>
</reference>
<dbReference type="GO" id="GO:0016757">
    <property type="term" value="F:glycosyltransferase activity"/>
    <property type="evidence" value="ECO:0007669"/>
    <property type="project" value="UniProtKB-KW"/>
</dbReference>